<accession>A0A498MUA3</accession>
<name>A0A498MUA3_LABRO</name>
<reference evidence="2 3" key="1">
    <citation type="submission" date="2018-03" db="EMBL/GenBank/DDBJ databases">
        <title>Draft genome sequence of Rohu Carp (Labeo rohita).</title>
        <authorList>
            <person name="Das P."/>
            <person name="Kushwaha B."/>
            <person name="Joshi C.G."/>
            <person name="Kumar D."/>
            <person name="Nagpure N.S."/>
            <person name="Sahoo L."/>
            <person name="Das S.P."/>
            <person name="Bit A."/>
            <person name="Patnaik S."/>
            <person name="Meher P.K."/>
            <person name="Jayasankar P."/>
            <person name="Koringa P.G."/>
            <person name="Patel N.V."/>
            <person name="Hinsu A.T."/>
            <person name="Kumar R."/>
            <person name="Pandey M."/>
            <person name="Agarwal S."/>
            <person name="Srivastava S."/>
            <person name="Singh M."/>
            <person name="Iquebal M.A."/>
            <person name="Jaiswal S."/>
            <person name="Angadi U.B."/>
            <person name="Kumar N."/>
            <person name="Raza M."/>
            <person name="Shah T.M."/>
            <person name="Rai A."/>
            <person name="Jena J.K."/>
        </authorList>
    </citation>
    <scope>NUCLEOTIDE SEQUENCE [LARGE SCALE GENOMIC DNA]</scope>
    <source>
        <strain evidence="2">DASCIFA01</strain>
        <tissue evidence="2">Testis</tissue>
    </source>
</reference>
<dbReference type="InterPro" id="IPR013783">
    <property type="entry name" value="Ig-like_fold"/>
</dbReference>
<evidence type="ECO:0000313" key="3">
    <source>
        <dbReference type="Proteomes" id="UP000290572"/>
    </source>
</evidence>
<dbReference type="AlphaFoldDB" id="A0A498MUA3"/>
<evidence type="ECO:0000313" key="2">
    <source>
        <dbReference type="EMBL" id="RXN24161.1"/>
    </source>
</evidence>
<dbReference type="STRING" id="84645.A0A498MUA3"/>
<organism evidence="2 3">
    <name type="scientific">Labeo rohita</name>
    <name type="common">Indian major carp</name>
    <name type="synonym">Cyprinus rohita</name>
    <dbReference type="NCBI Taxonomy" id="84645"/>
    <lineage>
        <taxon>Eukaryota</taxon>
        <taxon>Metazoa</taxon>
        <taxon>Chordata</taxon>
        <taxon>Craniata</taxon>
        <taxon>Vertebrata</taxon>
        <taxon>Euteleostomi</taxon>
        <taxon>Actinopterygii</taxon>
        <taxon>Neopterygii</taxon>
        <taxon>Teleostei</taxon>
        <taxon>Ostariophysi</taxon>
        <taxon>Cypriniformes</taxon>
        <taxon>Cyprinidae</taxon>
        <taxon>Labeoninae</taxon>
        <taxon>Labeonini</taxon>
        <taxon>Labeo</taxon>
    </lineage>
</organism>
<protein>
    <submittedName>
        <fullName evidence="2">Tapasin-related-like protein</fullName>
    </submittedName>
</protein>
<dbReference type="Proteomes" id="UP000290572">
    <property type="component" value="Unassembled WGS sequence"/>
</dbReference>
<dbReference type="EMBL" id="QBIY01012549">
    <property type="protein sequence ID" value="RXN24161.1"/>
    <property type="molecule type" value="Genomic_DNA"/>
</dbReference>
<proteinExistence type="predicted"/>
<keyword evidence="3" id="KW-1185">Reference proteome</keyword>
<comment type="caution">
    <text evidence="2">The sequence shown here is derived from an EMBL/GenBank/DDBJ whole genome shotgun (WGS) entry which is preliminary data.</text>
</comment>
<feature type="region of interest" description="Disordered" evidence="1">
    <location>
        <begin position="182"/>
        <end position="210"/>
    </location>
</feature>
<feature type="compositionally biased region" description="Polar residues" evidence="1">
    <location>
        <begin position="199"/>
        <end position="210"/>
    </location>
</feature>
<gene>
    <name evidence="2" type="ORF">ROHU_006292</name>
</gene>
<dbReference type="Gene3D" id="2.60.40.10">
    <property type="entry name" value="Immunoglobulins"/>
    <property type="match status" value="1"/>
</dbReference>
<sequence>MHCIHFQGRAELLRFASDGLHGNSDLYRFVKRVNGSQSLYDLQWLPCPFVDEKVHINEEGHIETEYFTREAVLHFGNVGDKPLHPTIIFLVTASKVDMRHYLEGTEDKLLCEIRRYSTGRNVMRWPTAGAQDHDVWFSSTLRHSEGLLVITTFLRHTTVAPAEDQADFLQWNKINDRDLLTTSGVQKQQEEEKIRKVGRSQTDDIYSTNR</sequence>
<evidence type="ECO:0000256" key="1">
    <source>
        <dbReference type="SAM" id="MobiDB-lite"/>
    </source>
</evidence>